<keyword evidence="5" id="KW-0732">Signal</keyword>
<comment type="similarity">
    <text evidence="1">Belongs to the peptidase C40 family.</text>
</comment>
<evidence type="ECO:0000256" key="4">
    <source>
        <dbReference type="ARBA" id="ARBA00022807"/>
    </source>
</evidence>
<proteinExistence type="inferred from homology"/>
<dbReference type="InterPro" id="IPR051794">
    <property type="entry name" value="PG_Endopeptidase_C40"/>
</dbReference>
<evidence type="ECO:0000256" key="3">
    <source>
        <dbReference type="ARBA" id="ARBA00022801"/>
    </source>
</evidence>
<dbReference type="Gene3D" id="3.90.1720.10">
    <property type="entry name" value="endopeptidase domain like (from Nostoc punctiforme)"/>
    <property type="match status" value="1"/>
</dbReference>
<keyword evidence="8" id="KW-1185">Reference proteome</keyword>
<dbReference type="PROSITE" id="PS51935">
    <property type="entry name" value="NLPC_P60"/>
    <property type="match status" value="1"/>
</dbReference>
<dbReference type="Proteomes" id="UP001330812">
    <property type="component" value="Chromosome"/>
</dbReference>
<feature type="chain" id="PRO_5047117407" evidence="5">
    <location>
        <begin position="40"/>
        <end position="171"/>
    </location>
</feature>
<keyword evidence="2" id="KW-0645">Protease</keyword>
<evidence type="ECO:0000259" key="6">
    <source>
        <dbReference type="PROSITE" id="PS51935"/>
    </source>
</evidence>
<accession>A0ABZ1HZW0</accession>
<reference evidence="7 8" key="1">
    <citation type="journal article" date="2015" name="Int. J. Syst. Evol. Microbiol.">
        <title>Amycolatopsis rhabdoformis sp. nov., an actinomycete isolated from a tropical forest soil.</title>
        <authorList>
            <person name="Souza W.R."/>
            <person name="Silva R.E."/>
            <person name="Goodfellow M."/>
            <person name="Busarakam K."/>
            <person name="Figueiro F.S."/>
            <person name="Ferreira D."/>
            <person name="Rodrigues-Filho E."/>
            <person name="Moraes L.A.B."/>
            <person name="Zucchi T.D."/>
        </authorList>
    </citation>
    <scope>NUCLEOTIDE SEQUENCE [LARGE SCALE GENOMIC DNA]</scope>
    <source>
        <strain evidence="7 8">NCIMB 14900</strain>
    </source>
</reference>
<evidence type="ECO:0000313" key="7">
    <source>
        <dbReference type="EMBL" id="WSE27687.1"/>
    </source>
</evidence>
<dbReference type="Pfam" id="PF00877">
    <property type="entry name" value="NLPC_P60"/>
    <property type="match status" value="1"/>
</dbReference>
<dbReference type="InterPro" id="IPR000064">
    <property type="entry name" value="NLP_P60_dom"/>
</dbReference>
<gene>
    <name evidence="7" type="ORF">VSH64_33215</name>
</gene>
<protein>
    <submittedName>
        <fullName evidence="7">NlpC/P60 family protein</fullName>
    </submittedName>
</protein>
<evidence type="ECO:0000256" key="1">
    <source>
        <dbReference type="ARBA" id="ARBA00007074"/>
    </source>
</evidence>
<feature type="domain" description="NlpC/P60" evidence="6">
    <location>
        <begin position="57"/>
        <end position="171"/>
    </location>
</feature>
<feature type="signal peptide" evidence="5">
    <location>
        <begin position="1"/>
        <end position="39"/>
    </location>
</feature>
<dbReference type="InterPro" id="IPR006311">
    <property type="entry name" value="TAT_signal"/>
</dbReference>
<dbReference type="PANTHER" id="PTHR47359:SF3">
    <property type="entry name" value="NLP_P60 DOMAIN-CONTAINING PROTEIN-RELATED"/>
    <property type="match status" value="1"/>
</dbReference>
<dbReference type="SUPFAM" id="SSF54001">
    <property type="entry name" value="Cysteine proteinases"/>
    <property type="match status" value="1"/>
</dbReference>
<evidence type="ECO:0000256" key="5">
    <source>
        <dbReference type="SAM" id="SignalP"/>
    </source>
</evidence>
<evidence type="ECO:0000256" key="2">
    <source>
        <dbReference type="ARBA" id="ARBA00022670"/>
    </source>
</evidence>
<evidence type="ECO:0000313" key="8">
    <source>
        <dbReference type="Proteomes" id="UP001330812"/>
    </source>
</evidence>
<dbReference type="EMBL" id="CP142149">
    <property type="protein sequence ID" value="WSE27687.1"/>
    <property type="molecule type" value="Genomic_DNA"/>
</dbReference>
<dbReference type="PROSITE" id="PS51318">
    <property type="entry name" value="TAT"/>
    <property type="match status" value="1"/>
</dbReference>
<dbReference type="RefSeq" id="WP_326566698.1">
    <property type="nucleotide sequence ID" value="NZ_CP142149.1"/>
</dbReference>
<name>A0ABZ1HZW0_9PSEU</name>
<keyword evidence="3" id="KW-0378">Hydrolase</keyword>
<sequence length="171" mass="17351">MANHRLDTRPAPARRLVRTALTATALAAALSATAGPALATTASAAPAATSASTAAAARPGAAALARAMTQKGKPYAWGAAGPNAYDCSGLVVWAFKQVGVTLPHSSRLQSTRGTAVAKSALQPGDLVFFYTPVSHVGIYAGGGNVLHASRPGQPVKISPLSSMPFHNARRI</sequence>
<organism evidence="7 8">
    <name type="scientific">Amycolatopsis rhabdoformis</name>
    <dbReference type="NCBI Taxonomy" id="1448059"/>
    <lineage>
        <taxon>Bacteria</taxon>
        <taxon>Bacillati</taxon>
        <taxon>Actinomycetota</taxon>
        <taxon>Actinomycetes</taxon>
        <taxon>Pseudonocardiales</taxon>
        <taxon>Pseudonocardiaceae</taxon>
        <taxon>Amycolatopsis</taxon>
    </lineage>
</organism>
<dbReference type="InterPro" id="IPR038765">
    <property type="entry name" value="Papain-like_cys_pep_sf"/>
</dbReference>
<keyword evidence="4" id="KW-0788">Thiol protease</keyword>
<dbReference type="PANTHER" id="PTHR47359">
    <property type="entry name" value="PEPTIDOGLYCAN DL-ENDOPEPTIDASE CWLO"/>
    <property type="match status" value="1"/>
</dbReference>